<name>A0A368VFN4_9ACTN</name>
<proteinExistence type="predicted"/>
<dbReference type="EMBL" id="QPJC01000022">
    <property type="protein sequence ID" value="RCW38474.1"/>
    <property type="molecule type" value="Genomic_DNA"/>
</dbReference>
<dbReference type="AlphaFoldDB" id="A0A368VFN4"/>
<protein>
    <submittedName>
        <fullName evidence="1">Uncharacterized protein</fullName>
    </submittedName>
</protein>
<comment type="caution">
    <text evidence="1">The sequence shown here is derived from an EMBL/GenBank/DDBJ whole genome shotgun (WGS) entry which is preliminary data.</text>
</comment>
<evidence type="ECO:0000313" key="2">
    <source>
        <dbReference type="Proteomes" id="UP000253495"/>
    </source>
</evidence>
<accession>A0A368VFN4</accession>
<keyword evidence="2" id="KW-1185">Reference proteome</keyword>
<dbReference type="Proteomes" id="UP000253495">
    <property type="component" value="Unassembled WGS sequence"/>
</dbReference>
<evidence type="ECO:0000313" key="1">
    <source>
        <dbReference type="EMBL" id="RCW38474.1"/>
    </source>
</evidence>
<organism evidence="1 2">
    <name type="scientific">Halopolyspora algeriensis</name>
    <dbReference type="NCBI Taxonomy" id="1500506"/>
    <lineage>
        <taxon>Bacteria</taxon>
        <taxon>Bacillati</taxon>
        <taxon>Actinomycetota</taxon>
        <taxon>Actinomycetes</taxon>
        <taxon>Actinomycetes incertae sedis</taxon>
        <taxon>Halopolyspora</taxon>
    </lineage>
</organism>
<reference evidence="1 2" key="1">
    <citation type="submission" date="2018-07" db="EMBL/GenBank/DDBJ databases">
        <title>Genomic Encyclopedia of Type Strains, Phase III (KMG-III): the genomes of soil and plant-associated and newly described type strains.</title>
        <authorList>
            <person name="Whitman W."/>
        </authorList>
    </citation>
    <scope>NUCLEOTIDE SEQUENCE [LARGE SCALE GENOMIC DNA]</scope>
    <source>
        <strain evidence="1 2">CECT 8575</strain>
    </source>
</reference>
<sequence>MMWCTRSMSNDEGLVYVDAPELPCSLATLGSIEDLAIRIGEWSASGHVRVVRNEATGSCLVLNFPAMPYVWVHDQPAHEQVLNVQLVDESHDQ</sequence>
<gene>
    <name evidence="1" type="ORF">DFQ14_12217</name>
</gene>